<feature type="domain" description="Menorin-like" evidence="3">
    <location>
        <begin position="84"/>
        <end position="322"/>
    </location>
</feature>
<keyword evidence="2" id="KW-0472">Membrane</keyword>
<dbReference type="InterPro" id="IPR019356">
    <property type="entry name" value="Menorin_dom"/>
</dbReference>
<dbReference type="GO" id="GO:0005615">
    <property type="term" value="C:extracellular space"/>
    <property type="evidence" value="ECO:0007669"/>
    <property type="project" value="TreeGrafter"/>
</dbReference>
<sequence>MRYLKELKYEVSPQKDLEMLSRLLGNKKVKQAVVQRFMCLGVLLFIWVYVNGGLVPKFLHKQMILTSNSESSLLAFFPAVDDNAAMIKWAREVNSQEMLERALYSRDLHMIESDLMIRGQGTSNQELVAVMAQLPQTDGALTFTSWLEQVIKASAKGFKLDFQAFDAVEITLQELQDKKSQITVPVWLHADVLQGPLGNNPRIESTRFIKIVKKMFPESTLSLGWTTGFHTDVSQISYTWNMILDMYYVVHNAEVKPPLVFSVRASFLENSIPQLKWLLDNTGGSLYVWQHPSDHGVQYSNILRYLCYRFPPKSVFFDLSNDELETMVQTNRRITSNKDLDARVEMRDSLMFRPEAWVKMGFHMEAHSILGSTEAVVLQSRAVYMVTKSKYTPNPNVRLQGRVQFFNRRNLQEEHGRTGLSIFVRSSQYMHFEDIKGIKCFIGIDGEIVVESVNMPDLKIKESHKVTPGSADCYRFSVVDEGPRLMFVVTVLPECHTLESAKPIDRIPAEINVRLPAQTETAEHPFIVKLEDSRRTAVLDELTVKFLQ</sequence>
<evidence type="ECO:0000259" key="3">
    <source>
        <dbReference type="Pfam" id="PF10223"/>
    </source>
</evidence>
<feature type="domain" description="Menorin C-terminal" evidence="4">
    <location>
        <begin position="395"/>
        <end position="517"/>
    </location>
</feature>
<dbReference type="PANTHER" id="PTHR21184:SF6">
    <property type="entry name" value="CONSERVED PLASMA MEMBRANE PROTEIN"/>
    <property type="match status" value="1"/>
</dbReference>
<evidence type="ECO:0000313" key="6">
    <source>
        <dbReference type="Proteomes" id="UP000828390"/>
    </source>
</evidence>
<dbReference type="Pfam" id="PF25161">
    <property type="entry name" value="Menorin_C"/>
    <property type="match status" value="1"/>
</dbReference>
<organism evidence="5 6">
    <name type="scientific">Dreissena polymorpha</name>
    <name type="common">Zebra mussel</name>
    <name type="synonym">Mytilus polymorpha</name>
    <dbReference type="NCBI Taxonomy" id="45954"/>
    <lineage>
        <taxon>Eukaryota</taxon>
        <taxon>Metazoa</taxon>
        <taxon>Spiralia</taxon>
        <taxon>Lophotrochozoa</taxon>
        <taxon>Mollusca</taxon>
        <taxon>Bivalvia</taxon>
        <taxon>Autobranchia</taxon>
        <taxon>Heteroconchia</taxon>
        <taxon>Euheterodonta</taxon>
        <taxon>Imparidentia</taxon>
        <taxon>Neoheterodontei</taxon>
        <taxon>Myida</taxon>
        <taxon>Dreissenoidea</taxon>
        <taxon>Dreissenidae</taxon>
        <taxon>Dreissena</taxon>
    </lineage>
</organism>
<evidence type="ECO:0000259" key="4">
    <source>
        <dbReference type="Pfam" id="PF25161"/>
    </source>
</evidence>
<dbReference type="EMBL" id="JAIWYP010000004">
    <property type="protein sequence ID" value="KAH3831794.1"/>
    <property type="molecule type" value="Genomic_DNA"/>
</dbReference>
<gene>
    <name evidence="5" type="ORF">DPMN_105064</name>
</gene>
<keyword evidence="6" id="KW-1185">Reference proteome</keyword>
<evidence type="ECO:0000313" key="5">
    <source>
        <dbReference type="EMBL" id="KAH3831794.1"/>
    </source>
</evidence>
<evidence type="ECO:0000256" key="2">
    <source>
        <dbReference type="SAM" id="Phobius"/>
    </source>
</evidence>
<reference evidence="5" key="1">
    <citation type="journal article" date="2019" name="bioRxiv">
        <title>The Genome of the Zebra Mussel, Dreissena polymorpha: A Resource for Invasive Species Research.</title>
        <authorList>
            <person name="McCartney M.A."/>
            <person name="Auch B."/>
            <person name="Kono T."/>
            <person name="Mallez S."/>
            <person name="Zhang Y."/>
            <person name="Obille A."/>
            <person name="Becker A."/>
            <person name="Abrahante J.E."/>
            <person name="Garbe J."/>
            <person name="Badalamenti J.P."/>
            <person name="Herman A."/>
            <person name="Mangelson H."/>
            <person name="Liachko I."/>
            <person name="Sullivan S."/>
            <person name="Sone E.D."/>
            <person name="Koren S."/>
            <person name="Silverstein K.A.T."/>
            <person name="Beckman K.B."/>
            <person name="Gohl D.M."/>
        </authorList>
    </citation>
    <scope>NUCLEOTIDE SEQUENCE</scope>
    <source>
        <strain evidence="5">Duluth1</strain>
        <tissue evidence="5">Whole animal</tissue>
    </source>
</reference>
<name>A0A9D4HE73_DREPO</name>
<reference evidence="5" key="2">
    <citation type="submission" date="2020-11" db="EMBL/GenBank/DDBJ databases">
        <authorList>
            <person name="McCartney M.A."/>
            <person name="Auch B."/>
            <person name="Kono T."/>
            <person name="Mallez S."/>
            <person name="Becker A."/>
            <person name="Gohl D.M."/>
            <person name="Silverstein K.A.T."/>
            <person name="Koren S."/>
            <person name="Bechman K.B."/>
            <person name="Herman A."/>
            <person name="Abrahante J.E."/>
            <person name="Garbe J."/>
        </authorList>
    </citation>
    <scope>NUCLEOTIDE SEQUENCE</scope>
    <source>
        <strain evidence="5">Duluth1</strain>
        <tissue evidence="5">Whole animal</tissue>
    </source>
</reference>
<evidence type="ECO:0008006" key="7">
    <source>
        <dbReference type="Google" id="ProtNLM"/>
    </source>
</evidence>
<dbReference type="Pfam" id="PF10223">
    <property type="entry name" value="Menorin_N"/>
    <property type="match status" value="1"/>
</dbReference>
<dbReference type="PANTHER" id="PTHR21184">
    <property type="entry name" value="MENORIN (DENDRITIC BRANCHING PROTEIN)"/>
    <property type="match status" value="1"/>
</dbReference>
<feature type="transmembrane region" description="Helical" evidence="2">
    <location>
        <begin position="37"/>
        <end position="59"/>
    </location>
</feature>
<dbReference type="AlphaFoldDB" id="A0A9D4HE73"/>
<dbReference type="OrthoDB" id="413402at2759"/>
<dbReference type="Proteomes" id="UP000828390">
    <property type="component" value="Unassembled WGS sequence"/>
</dbReference>
<evidence type="ECO:0000256" key="1">
    <source>
        <dbReference type="ARBA" id="ARBA00044953"/>
    </source>
</evidence>
<protein>
    <recommendedName>
        <fullName evidence="7">Protein FAM151A</fullName>
    </recommendedName>
</protein>
<keyword evidence="2" id="KW-0812">Transmembrane</keyword>
<comment type="similarity">
    <text evidence="1">Belongs to the menorin family.</text>
</comment>
<comment type="caution">
    <text evidence="5">The sequence shown here is derived from an EMBL/GenBank/DDBJ whole genome shotgun (WGS) entry which is preliminary data.</text>
</comment>
<proteinExistence type="inferred from homology"/>
<dbReference type="InterPro" id="IPR057489">
    <property type="entry name" value="Menorin_C"/>
</dbReference>
<keyword evidence="2" id="KW-1133">Transmembrane helix</keyword>
<accession>A0A9D4HE73</accession>